<dbReference type="Proteomes" id="UP000677054">
    <property type="component" value="Unassembled WGS sequence"/>
</dbReference>
<dbReference type="InterPro" id="IPR040581">
    <property type="entry name" value="Thioredoxin_11"/>
</dbReference>
<dbReference type="Gene3D" id="2.60.40.10">
    <property type="entry name" value="Immunoglobulins"/>
    <property type="match status" value="1"/>
</dbReference>
<protein>
    <recommendedName>
        <fullName evidence="1">Fibronectin type-III domain-containing protein</fullName>
    </recommendedName>
</protein>
<dbReference type="InterPro" id="IPR052090">
    <property type="entry name" value="Cytolytic_pore-forming_toxin"/>
</dbReference>
<dbReference type="Pfam" id="PF21109">
    <property type="entry name" value="Stonustoxin_helical"/>
    <property type="match status" value="1"/>
</dbReference>
<dbReference type="EMBL" id="LR902608">
    <property type="protein sequence ID" value="CAD7250822.1"/>
    <property type="molecule type" value="Genomic_DNA"/>
</dbReference>
<proteinExistence type="predicted"/>
<dbReference type="InterPro" id="IPR048997">
    <property type="entry name" value="Stonustoxin-like_helical"/>
</dbReference>
<dbReference type="Pfam" id="PF18078">
    <property type="entry name" value="Thioredoxin_11"/>
    <property type="match status" value="1"/>
</dbReference>
<dbReference type="CDD" id="cd00063">
    <property type="entry name" value="FN3"/>
    <property type="match status" value="1"/>
</dbReference>
<dbReference type="OrthoDB" id="6360271at2759"/>
<dbReference type="PANTHER" id="PTHR31594:SF14">
    <property type="entry name" value="FIBRONECTIN TYPE-III DOMAIN-CONTAINING PROTEIN"/>
    <property type="match status" value="1"/>
</dbReference>
<sequence length="597" mass="67785">MGLQVAAMSHQLEIASLGRPFQLGSLYDRITDSLVAGVTLWNTATLNKCRQVSETESCETEIIVEDTFQKMTSAFKVDGNLKLSFLLGLVEVSGSGNYLRDRKLSSHEARVDFHFKSTSKFEALSMEHLSCKKVQFPDVLQKGIATHVVAGIQYGADAFFVFRHDVSSSEGKRNSEVELKLKISEIFRPILSKFVAIEPHLGKMNKTQAEGGRTRMTCTYHGDIGLAKTPTTVEEAIETYKILPELARQKCVPKTIYLLPLHTLFDRSMRMVREIGGGITNDVETLLEGLHELNVRANDLAASPLCDKFPGMRTQLKKFNFLLDLFRRNFQESLLPLVKTVRASDDDEDILSNFLKEQASSPFQYKKLSNWLHVKEAEVRVIEKYMERLQGVRMAFSPPEFESVIHDLTFRFVVCFKFKCIPDKDSYLHEMSRYLRPKEKVRSPPGAFPKKWYKNEEAVKGLREATKYFFGLFKACRQSNDIQFVVTQKIPAAWSSSLCKIVCYMDGILETFLPPGRPGIPRALKKMGDYIKLTWDPPVRGAESIQGYLVSYKADGSEEWDTCKVQTNSSKTTVGGLRSNTKYVFKKIERCLNIQDA</sequence>
<dbReference type="PROSITE" id="PS50853">
    <property type="entry name" value="FN3"/>
    <property type="match status" value="1"/>
</dbReference>
<dbReference type="SUPFAM" id="SSF49265">
    <property type="entry name" value="Fibronectin type III"/>
    <property type="match status" value="1"/>
</dbReference>
<evidence type="ECO:0000259" key="1">
    <source>
        <dbReference type="PROSITE" id="PS50853"/>
    </source>
</evidence>
<evidence type="ECO:0000313" key="3">
    <source>
        <dbReference type="Proteomes" id="UP000677054"/>
    </source>
</evidence>
<organism evidence="2">
    <name type="scientific">Darwinula stevensoni</name>
    <dbReference type="NCBI Taxonomy" id="69355"/>
    <lineage>
        <taxon>Eukaryota</taxon>
        <taxon>Metazoa</taxon>
        <taxon>Ecdysozoa</taxon>
        <taxon>Arthropoda</taxon>
        <taxon>Crustacea</taxon>
        <taxon>Oligostraca</taxon>
        <taxon>Ostracoda</taxon>
        <taxon>Podocopa</taxon>
        <taxon>Podocopida</taxon>
        <taxon>Darwinulocopina</taxon>
        <taxon>Darwinuloidea</taxon>
        <taxon>Darwinulidae</taxon>
        <taxon>Darwinula</taxon>
    </lineage>
</organism>
<gene>
    <name evidence="2" type="ORF">DSTB1V02_LOCUS10591</name>
</gene>
<accession>A0A7R9AB05</accession>
<name>A0A7R9AB05_9CRUS</name>
<dbReference type="InterPro" id="IPR013783">
    <property type="entry name" value="Ig-like_fold"/>
</dbReference>
<feature type="domain" description="Fibronectin type-III" evidence="1">
    <location>
        <begin position="514"/>
        <end position="597"/>
    </location>
</feature>
<dbReference type="AlphaFoldDB" id="A0A7R9AB05"/>
<dbReference type="Pfam" id="PF00041">
    <property type="entry name" value="fn3"/>
    <property type="match status" value="1"/>
</dbReference>
<dbReference type="InterPro" id="IPR003961">
    <property type="entry name" value="FN3_dom"/>
</dbReference>
<evidence type="ECO:0000313" key="2">
    <source>
        <dbReference type="EMBL" id="CAD7250822.1"/>
    </source>
</evidence>
<dbReference type="InterPro" id="IPR036116">
    <property type="entry name" value="FN3_sf"/>
</dbReference>
<dbReference type="InterPro" id="IPR056072">
    <property type="entry name" value="SNTX_MACPF/CDC-like_dom"/>
</dbReference>
<reference evidence="2" key="1">
    <citation type="submission" date="2020-11" db="EMBL/GenBank/DDBJ databases">
        <authorList>
            <person name="Tran Van P."/>
        </authorList>
    </citation>
    <scope>NUCLEOTIDE SEQUENCE</scope>
</reference>
<dbReference type="PANTHER" id="PTHR31594">
    <property type="entry name" value="AIG1-TYPE G DOMAIN-CONTAINING PROTEIN"/>
    <property type="match status" value="1"/>
</dbReference>
<keyword evidence="3" id="KW-1185">Reference proteome</keyword>
<dbReference type="Pfam" id="PF24674">
    <property type="entry name" value="MACPF_SNTX"/>
    <property type="match status" value="1"/>
</dbReference>
<dbReference type="EMBL" id="CAJPEV010003091">
    <property type="protein sequence ID" value="CAG0898896.1"/>
    <property type="molecule type" value="Genomic_DNA"/>
</dbReference>